<evidence type="ECO:0000313" key="3">
    <source>
        <dbReference type="Proteomes" id="UP000683511"/>
    </source>
</evidence>
<dbReference type="PANTHER" id="PTHR33747">
    <property type="entry name" value="UPF0225 PROTEIN SCO1677"/>
    <property type="match status" value="1"/>
</dbReference>
<proteinExistence type="predicted"/>
<dbReference type="Gene3D" id="3.10.450.50">
    <property type="match status" value="1"/>
</dbReference>
<dbReference type="RefSeq" id="WP_190601399.1">
    <property type="nucleotide sequence ID" value="NZ_CP021056.1"/>
</dbReference>
<dbReference type="PANTHER" id="PTHR33747:SF1">
    <property type="entry name" value="ADENYLATE CYCLASE-ASSOCIATED CAP C-TERMINAL DOMAIN-CONTAINING PROTEIN"/>
    <property type="match status" value="1"/>
</dbReference>
<feature type="domain" description="NERD" evidence="1">
    <location>
        <begin position="298"/>
        <end position="392"/>
    </location>
</feature>
<protein>
    <submittedName>
        <fullName evidence="2">SecA-related protein</fullName>
    </submittedName>
</protein>
<name>A0A975T984_9NOST</name>
<accession>A0A975T984</accession>
<evidence type="ECO:0000259" key="1">
    <source>
        <dbReference type="Pfam" id="PF08378"/>
    </source>
</evidence>
<keyword evidence="3" id="KW-1185">Reference proteome</keyword>
<reference evidence="2" key="1">
    <citation type="submission" date="2017-04" db="EMBL/GenBank/DDBJ databases">
        <title>Genome deletions in a multicellular cyanobacterial endosymbiont for morphological adaptation in marine diatoms.</title>
        <authorList>
            <person name="Wang Y."/>
            <person name="Gao H."/>
            <person name="Li R."/>
            <person name="Xu X."/>
        </authorList>
    </citation>
    <scope>NUCLEOTIDE SEQUENCE</scope>
    <source>
        <strain evidence="2">FACHB 800</strain>
    </source>
</reference>
<dbReference type="EMBL" id="CP021056">
    <property type="protein sequence ID" value="QXE24543.1"/>
    <property type="molecule type" value="Genomic_DNA"/>
</dbReference>
<sequence length="725" mass="83989">MREAVRKESEIFSELAEICTSPGYVHAIASLCYQNNILIYADKLTPEDMLQQFARDILVRTEVSTLIGLACKKQLNIDLPSPEVIQRYIDKTDSLLKEIHQSMMLPMEYIFDSNEVSDHNFNPFRDGLVLREPIFYSGESAYYFQYRDLSKIKYEKDNDWFLRNKGFSIQQVIDVVMSIQSLQNDKAKNVLRGLFDKNPSEWTVLSAYKFTAKEVSDISNIEIDTVRLVIESFVSSIGMDEFNSLDDFNPKNAYPIIQLPEDEYLLFQIYSLTQALYETPFFWFNDDKAYKNIANQHRGEFTENFSAERLKLVFGEERVFSNIDIYNSKDQVGEIDVLVVFADRAIILQAKSKKLTITSRKGNDNSLQSDFKKAIQEAYDQAYLCATLLNDKKYKLVDKSGKELNINREYKEIYPFCVISEHYPALSFQARQFLKFQETKNIKPPFVMDVFLLDVMTEMLQSPLHFLSYVNRRTSYGDKILSTHELTILSYHLKQNLWIDNKYAMMQIEDEICVDLDLAMLTRRDGAPGSDTPEGILTKYKGTVFDQIIRNIDKLEHSEIISLGFTLLSMSSNAIEMINNGISELIKRGRKDGQHHDLTLEISEGGLGLTIHCNDDHESISRPRLENHCELRKYTQKARSWFGICIGQKVPRLRFGVNKEYDWVQSNEMDELVQDLPKPQNLEGKNKINFAPATRQSKKVGRNEKCPCGSGKKYKKCCLKQEWRM</sequence>
<dbReference type="Pfam" id="PF02810">
    <property type="entry name" value="SEC-C"/>
    <property type="match status" value="1"/>
</dbReference>
<evidence type="ECO:0000313" key="2">
    <source>
        <dbReference type="EMBL" id="QXE24543.1"/>
    </source>
</evidence>
<dbReference type="AlphaFoldDB" id="A0A975T984"/>
<dbReference type="Proteomes" id="UP000683511">
    <property type="component" value="Chromosome"/>
</dbReference>
<organism evidence="2 3">
    <name type="scientific">Richelia sinica FACHB-800</name>
    <dbReference type="NCBI Taxonomy" id="1357546"/>
    <lineage>
        <taxon>Bacteria</taxon>
        <taxon>Bacillati</taxon>
        <taxon>Cyanobacteriota</taxon>
        <taxon>Cyanophyceae</taxon>
        <taxon>Nostocales</taxon>
        <taxon>Nostocaceae</taxon>
        <taxon>Richelia</taxon>
    </lineage>
</organism>
<gene>
    <name evidence="2" type="ORF">B6N60_03248</name>
</gene>
<dbReference type="Pfam" id="PF08378">
    <property type="entry name" value="NERD"/>
    <property type="match status" value="1"/>
</dbReference>
<dbReference type="KEGG" id="rsin:B6N60_03248"/>
<dbReference type="InterPro" id="IPR004027">
    <property type="entry name" value="SEC_C_motif"/>
</dbReference>
<dbReference type="InterPro" id="IPR011528">
    <property type="entry name" value="NERD"/>
</dbReference>
<dbReference type="SUPFAM" id="SSF103642">
    <property type="entry name" value="Sec-C motif"/>
    <property type="match status" value="1"/>
</dbReference>